<dbReference type="Gene3D" id="1.20.120.450">
    <property type="entry name" value="dinb family like domain"/>
    <property type="match status" value="1"/>
</dbReference>
<proteinExistence type="predicted"/>
<dbReference type="Proteomes" id="UP001296706">
    <property type="component" value="Unassembled WGS sequence"/>
</dbReference>
<dbReference type="NCBIfam" id="TIGR03083">
    <property type="entry name" value="maleylpyruvate isomerase family mycothiol-dependent enzyme"/>
    <property type="match status" value="1"/>
</dbReference>
<dbReference type="InterPro" id="IPR017518">
    <property type="entry name" value="CHP03084"/>
</dbReference>
<feature type="domain" description="tRNA wybutosine-synthesis" evidence="1">
    <location>
        <begin position="186"/>
        <end position="230"/>
    </location>
</feature>
<dbReference type="InterPro" id="IPR034660">
    <property type="entry name" value="DinB/YfiT-like"/>
</dbReference>
<protein>
    <submittedName>
        <fullName evidence="3">TIGR03084 family protein</fullName>
    </submittedName>
</protein>
<name>A0ABX1R595_9PSEU</name>
<dbReference type="RefSeq" id="WP_169393644.1">
    <property type="nucleotide sequence ID" value="NZ_BAAAJH010000016.1"/>
</dbReference>
<dbReference type="InterPro" id="IPR024344">
    <property type="entry name" value="MDMPI_metal-binding"/>
</dbReference>
<comment type="caution">
    <text evidence="3">The sequence shown here is derived from an EMBL/GenBank/DDBJ whole genome shotgun (WGS) entry which is preliminary data.</text>
</comment>
<dbReference type="InterPro" id="IPR013917">
    <property type="entry name" value="tRNA_wybutosine-synth"/>
</dbReference>
<evidence type="ECO:0000313" key="3">
    <source>
        <dbReference type="EMBL" id="NMH75568.1"/>
    </source>
</evidence>
<feature type="domain" description="Mycothiol-dependent maleylpyruvate isomerase metal-binding" evidence="2">
    <location>
        <begin position="12"/>
        <end position="148"/>
    </location>
</feature>
<dbReference type="NCBIfam" id="TIGR03084">
    <property type="entry name" value="TIGR03084 family metal-binding protein"/>
    <property type="match status" value="1"/>
</dbReference>
<dbReference type="Pfam" id="PF11716">
    <property type="entry name" value="MDMPI_N"/>
    <property type="match status" value="1"/>
</dbReference>
<accession>A0ABX1R595</accession>
<reference evidence="3 4" key="1">
    <citation type="submission" date="2020-04" db="EMBL/GenBank/DDBJ databases">
        <authorList>
            <person name="Klaysubun C."/>
            <person name="Duangmal K."/>
            <person name="Lipun K."/>
        </authorList>
    </citation>
    <scope>NUCLEOTIDE SEQUENCE [LARGE SCALE GENOMIC DNA]</scope>
    <source>
        <strain evidence="3 4">JCM 11839</strain>
    </source>
</reference>
<organism evidence="3 4">
    <name type="scientific">Pseudonocardia xinjiangensis</name>
    <dbReference type="NCBI Taxonomy" id="75289"/>
    <lineage>
        <taxon>Bacteria</taxon>
        <taxon>Bacillati</taxon>
        <taxon>Actinomycetota</taxon>
        <taxon>Actinomycetes</taxon>
        <taxon>Pseudonocardiales</taxon>
        <taxon>Pseudonocardiaceae</taxon>
        <taxon>Pseudonocardia</taxon>
    </lineage>
</organism>
<gene>
    <name evidence="3" type="ORF">HF577_00255</name>
</gene>
<keyword evidence="4" id="KW-1185">Reference proteome</keyword>
<evidence type="ECO:0000259" key="2">
    <source>
        <dbReference type="Pfam" id="PF11716"/>
    </source>
</evidence>
<dbReference type="EMBL" id="JAAXKY010000001">
    <property type="protein sequence ID" value="NMH75568.1"/>
    <property type="molecule type" value="Genomic_DNA"/>
</dbReference>
<sequence>MPVSMTALADDLAAESAVLRAMVAGLEEGGWRRDTPAVGWTVADQVSHLAFFDDLAVQSAVDPDGFRAERQRVEAAGGVDPDAVAARYRDRSGAELLHWFDRSRDRLVETFRGLDPRLRVPWFGPEMSAGSSLTARIMETWAHGQDVADALGVVREPSARLRHVAHIGVGARAFSYAVHDRALPDVPVRVELDAPDGSVWTWGPADAANRIAGPALDFALLVTQRRHRDDLALEVTGPAAREWVEIGQAFAGTAGTGREPGQFAGGPA</sequence>
<dbReference type="InterPro" id="IPR017517">
    <property type="entry name" value="Maleyloyr_isom"/>
</dbReference>
<evidence type="ECO:0000313" key="4">
    <source>
        <dbReference type="Proteomes" id="UP001296706"/>
    </source>
</evidence>
<dbReference type="Pfam" id="PF08608">
    <property type="entry name" value="Wyosine_form"/>
    <property type="match status" value="1"/>
</dbReference>
<dbReference type="SUPFAM" id="SSF109854">
    <property type="entry name" value="DinB/YfiT-like putative metalloenzymes"/>
    <property type="match status" value="1"/>
</dbReference>
<evidence type="ECO:0000259" key="1">
    <source>
        <dbReference type="Pfam" id="PF08608"/>
    </source>
</evidence>